<feature type="transmembrane region" description="Helical" evidence="12">
    <location>
        <begin position="323"/>
        <end position="343"/>
    </location>
</feature>
<evidence type="ECO:0000256" key="8">
    <source>
        <dbReference type="ARBA" id="ARBA00023326"/>
    </source>
</evidence>
<evidence type="ECO:0000256" key="10">
    <source>
        <dbReference type="ARBA" id="ARBA00042373"/>
    </source>
</evidence>
<evidence type="ECO:0000256" key="7">
    <source>
        <dbReference type="ARBA" id="ARBA00023316"/>
    </source>
</evidence>
<keyword evidence="12" id="KW-0812">Transmembrane</keyword>
<evidence type="ECO:0000256" key="11">
    <source>
        <dbReference type="ARBA" id="ARBA00043078"/>
    </source>
</evidence>
<evidence type="ECO:0000256" key="1">
    <source>
        <dbReference type="ARBA" id="ARBA00004236"/>
    </source>
</evidence>
<keyword evidence="4 12" id="KW-0472">Membrane</keyword>
<dbReference type="RefSeq" id="WP_066505820.1">
    <property type="nucleotide sequence ID" value="NZ_LNCU01000042.1"/>
</dbReference>
<keyword evidence="14" id="KW-1185">Reference proteome</keyword>
<sequence>MEPISLRTPLALLLISLSVIAAVWWWLATPITLARAPIDPNAKLQCVSYTPFRGAQTPLDPTTQIAAEQIEQDLAELAKVTDCVRTYSIENGLDQVPGVAAKIGLKVMQGIWLGSNRFKNAQQIAIAVRLAKEYPGVVTSLIVGNEVLLRGEMTTADLAAYIRAVKAQANVPVTYADVWEYWLKNREVYDAVDFVTIHILPYWEDIPVRAKFAAAHVDDIRKRMAVAFPGKEILIGETGWPSAGRMRDGALPSRTNQARVVSEILDLAKREGFRVNLIEAYDQPWKRKLEGTVGGYWGLFDSVHRQVKYPPGIAISNFPAWKLHMGSGMVLSAFIFLAAWLTLRRRPWTPRPSAWLAVGISATTAGVLLGVAIDKMTYESYGVGGWLQWGALLAAGIAAPLLTAHALIAGRPLPTFLELLGPRDYRGKGVLPALLAIVLAVTTVIAAETALGFTFDPRYRDFPFASLTMAVVPFALLTLFNRPKEGTRPIAESVFAGLLVIAAAYTLFNEGVVNWQSDWTCVIYLLLAATLWRGRAAQNPG</sequence>
<dbReference type="GO" id="GO:0000272">
    <property type="term" value="P:polysaccharide catabolic process"/>
    <property type="evidence" value="ECO:0007669"/>
    <property type="project" value="UniProtKB-KW"/>
</dbReference>
<organism evidence="13 14">
    <name type="scientific">Bradyrhizobium macuxiense</name>
    <dbReference type="NCBI Taxonomy" id="1755647"/>
    <lineage>
        <taxon>Bacteria</taxon>
        <taxon>Pseudomonadati</taxon>
        <taxon>Pseudomonadota</taxon>
        <taxon>Alphaproteobacteria</taxon>
        <taxon>Hyphomicrobiales</taxon>
        <taxon>Nitrobacteraceae</taxon>
        <taxon>Bradyrhizobium</taxon>
    </lineage>
</organism>
<feature type="transmembrane region" description="Helical" evidence="12">
    <location>
        <begin position="355"/>
        <end position="373"/>
    </location>
</feature>
<keyword evidence="8" id="KW-0624">Polysaccharide degradation</keyword>
<dbReference type="EMBL" id="LNCU01000042">
    <property type="protein sequence ID" value="KWV57454.1"/>
    <property type="molecule type" value="Genomic_DNA"/>
</dbReference>
<feature type="transmembrane region" description="Helical" evidence="12">
    <location>
        <begin position="462"/>
        <end position="480"/>
    </location>
</feature>
<keyword evidence="2" id="KW-1003">Cell membrane</keyword>
<dbReference type="OrthoDB" id="9806824at2"/>
<evidence type="ECO:0000256" key="4">
    <source>
        <dbReference type="ARBA" id="ARBA00023136"/>
    </source>
</evidence>
<evidence type="ECO:0000256" key="6">
    <source>
        <dbReference type="ARBA" id="ARBA00023277"/>
    </source>
</evidence>
<keyword evidence="7" id="KW-0961">Cell wall biogenesis/degradation</keyword>
<keyword evidence="12" id="KW-1133">Transmembrane helix</keyword>
<evidence type="ECO:0000256" key="3">
    <source>
        <dbReference type="ARBA" id="ARBA00022801"/>
    </source>
</evidence>
<name>A0A120FPT0_9BRAD</name>
<evidence type="ECO:0000256" key="9">
    <source>
        <dbReference type="ARBA" id="ARBA00037649"/>
    </source>
</evidence>
<keyword evidence="5" id="KW-0325">Glycoprotein</keyword>
<accession>A0A120FPT0</accession>
<dbReference type="PANTHER" id="PTHR16631">
    <property type="entry name" value="GLUCAN 1,3-BETA-GLUCOSIDASE"/>
    <property type="match status" value="1"/>
</dbReference>
<dbReference type="GO" id="GO:0005886">
    <property type="term" value="C:plasma membrane"/>
    <property type="evidence" value="ECO:0007669"/>
    <property type="project" value="UniProtKB-SubCell"/>
</dbReference>
<dbReference type="AlphaFoldDB" id="A0A120FPT0"/>
<feature type="transmembrane region" description="Helical" evidence="12">
    <location>
        <begin position="429"/>
        <end position="450"/>
    </location>
</feature>
<evidence type="ECO:0000313" key="14">
    <source>
        <dbReference type="Proteomes" id="UP000057737"/>
    </source>
</evidence>
<gene>
    <name evidence="13" type="ORF">AS156_39830</name>
</gene>
<evidence type="ECO:0000256" key="2">
    <source>
        <dbReference type="ARBA" id="ARBA00022475"/>
    </source>
</evidence>
<reference evidence="13 14" key="1">
    <citation type="submission" date="2015-11" db="EMBL/GenBank/DDBJ databases">
        <title>Draft Genome Sequence of the Strain BR 10303 (Bradyrhizobium sp.) isolated from nodules of Centrolobium paraense.</title>
        <authorList>
            <person name="Zelli J.E."/>
            <person name="Simoes-Araujo J.L."/>
            <person name="Barauna A.C."/>
            <person name="Silva K."/>
        </authorList>
    </citation>
    <scope>NUCLEOTIDE SEQUENCE [LARGE SCALE GENOMIC DNA]</scope>
    <source>
        <strain evidence="13 14">BR 10303</strain>
    </source>
</reference>
<proteinExistence type="predicted"/>
<dbReference type="InterPro" id="IPR017853">
    <property type="entry name" value="GH"/>
</dbReference>
<dbReference type="Gene3D" id="3.20.20.80">
    <property type="entry name" value="Glycosidases"/>
    <property type="match status" value="1"/>
</dbReference>
<dbReference type="Proteomes" id="UP000057737">
    <property type="component" value="Unassembled WGS sequence"/>
</dbReference>
<comment type="subcellular location">
    <subcellularLocation>
        <location evidence="1">Cell membrane</location>
    </subcellularLocation>
</comment>
<protein>
    <recommendedName>
        <fullName evidence="11">Endo-1,3-beta-glucanase btgC</fullName>
    </recommendedName>
    <alternativeName>
        <fullName evidence="10">Laminarinase btgC</fullName>
    </alternativeName>
</protein>
<dbReference type="GO" id="GO:0016787">
    <property type="term" value="F:hydrolase activity"/>
    <property type="evidence" value="ECO:0007669"/>
    <property type="project" value="UniProtKB-KW"/>
</dbReference>
<evidence type="ECO:0000313" key="13">
    <source>
        <dbReference type="EMBL" id="KWV57454.1"/>
    </source>
</evidence>
<dbReference type="InterPro" id="IPR050732">
    <property type="entry name" value="Beta-glucan_modifiers"/>
</dbReference>
<keyword evidence="6" id="KW-0119">Carbohydrate metabolism</keyword>
<feature type="transmembrane region" description="Helical" evidence="12">
    <location>
        <begin position="489"/>
        <end position="508"/>
    </location>
</feature>
<keyword evidence="3" id="KW-0378">Hydrolase</keyword>
<evidence type="ECO:0000256" key="5">
    <source>
        <dbReference type="ARBA" id="ARBA00023180"/>
    </source>
</evidence>
<dbReference type="GO" id="GO:0071555">
    <property type="term" value="P:cell wall organization"/>
    <property type="evidence" value="ECO:0007669"/>
    <property type="project" value="UniProtKB-KW"/>
</dbReference>
<evidence type="ECO:0000256" key="12">
    <source>
        <dbReference type="SAM" id="Phobius"/>
    </source>
</evidence>
<comment type="function">
    <text evidence="9">Glucanases play a role in cell expansion during growth, in cell-cell fusion during mating, and in spore release during sporulation. This enzyme may be involved in beta-glucan degradation. Active on laminarin and lichenan.</text>
</comment>
<feature type="transmembrane region" description="Helical" evidence="12">
    <location>
        <begin position="385"/>
        <end position="408"/>
    </location>
</feature>
<comment type="caution">
    <text evidence="13">The sequence shown here is derived from an EMBL/GenBank/DDBJ whole genome shotgun (WGS) entry which is preliminary data.</text>
</comment>
<dbReference type="SUPFAM" id="SSF51445">
    <property type="entry name" value="(Trans)glycosidases"/>
    <property type="match status" value="1"/>
</dbReference>
<dbReference type="PANTHER" id="PTHR16631:SF17">
    <property type="entry name" value="GLUCAN ENDO-1,3-BETA-GLUCOSIDASE BTGC"/>
    <property type="match status" value="1"/>
</dbReference>